<dbReference type="EMBL" id="FRCP01000005">
    <property type="protein sequence ID" value="SHL91632.1"/>
    <property type="molecule type" value="Genomic_DNA"/>
</dbReference>
<feature type="domain" description="Carrier" evidence="5">
    <location>
        <begin position="1558"/>
        <end position="1632"/>
    </location>
</feature>
<dbReference type="GO" id="GO:0008610">
    <property type="term" value="P:lipid biosynthetic process"/>
    <property type="evidence" value="ECO:0007669"/>
    <property type="project" value="UniProtKB-ARBA"/>
</dbReference>
<comment type="cofactor">
    <cofactor evidence="1">
        <name>pantetheine 4'-phosphate</name>
        <dbReference type="ChEBI" id="CHEBI:47942"/>
    </cofactor>
</comment>
<dbReference type="FunFam" id="3.40.50.980:FF:000001">
    <property type="entry name" value="Non-ribosomal peptide synthetase"/>
    <property type="match status" value="1"/>
</dbReference>
<dbReference type="PANTHER" id="PTHR45398:SF1">
    <property type="entry name" value="ENZYME, PUTATIVE (JCVI)-RELATED"/>
    <property type="match status" value="1"/>
</dbReference>
<dbReference type="InterPro" id="IPR001242">
    <property type="entry name" value="Condensation_dom"/>
</dbReference>
<dbReference type="Gene3D" id="1.10.1200.10">
    <property type="entry name" value="ACP-like"/>
    <property type="match status" value="2"/>
</dbReference>
<dbReference type="PROSITE" id="PS00012">
    <property type="entry name" value="PHOSPHOPANTETHEINE"/>
    <property type="match status" value="1"/>
</dbReference>
<dbReference type="Gene3D" id="3.40.50.980">
    <property type="match status" value="2"/>
</dbReference>
<evidence type="ECO:0000256" key="3">
    <source>
        <dbReference type="ARBA" id="ARBA00022553"/>
    </source>
</evidence>
<gene>
    <name evidence="6" type="ORF">SAMN02746066_00009</name>
</gene>
<dbReference type="OrthoDB" id="51171at2"/>
<dbReference type="NCBIfam" id="TIGR01733">
    <property type="entry name" value="AA-adenyl-dom"/>
    <property type="match status" value="1"/>
</dbReference>
<name>A0A1M7EIL5_9FIRM</name>
<dbReference type="SUPFAM" id="SSF52777">
    <property type="entry name" value="CoA-dependent acyltransferases"/>
    <property type="match status" value="4"/>
</dbReference>
<sequence length="2052" mass="237332">MAKGAKIQNVYSLTPMQQGMLFNYLYNRDSQAYFQQLCFAIEADLDIDIFNISVNAVIARYEVFRSIFIYEKVEEPKQVVLAERIANIHYEDISQMDYQEQKRCLEELKERDREKGFDLSKDLLMRIAIIKVGTNDYEIVWSHHHIIMDGWCLGLVISDFINIYKSLRYGEEHKLDKAYQYVDYINWLVKQDNNKANGYWKDYLADYENEIVLPQKTNRKVDEYNKKEIPFTIDKEMTLKIVDMCRKANVTVNNAFQAIWSIVLQRYNNLEDVVFGAVVSGRNAPIEGIEKMVGLFINTIPIRVNCDGNLTFADLLMNIRDDYNQSTRYDFVSLAQIQNSCNVKQNLINNLFIFENYPARDMNTSDTYKIKDARSFEQTNYDFNIVIIPSEEIHIKLKYNAVIYEDQVVETIKDHIIEIINCVSNNPEILLKDIRMLTDNEYEQVVYRFNQSRRILPYDMVQEEPSRLEEILMYEDTSIHDDLLMYEDTLILDNVSKQELTSILSELSTDVYETTYVNMTIQDLFKVQAEKTPDAYAVVYKELTITYKELNEKTNSVARILRSMGVNRDTIVALITERSIEMIIGILSILKAGGAYLPIDPTYPVDRVNYMLGDSKATILVTNTECKELMFQGNVIDLRENALYVKVQANLENINKDKDLAYVIYTSGTTGNPKGVMIEHKSVINLSRNLHANIYQEYHNKLNVALLSPYVFDASVKQIFPAILYGQTLVIVPEEERLNGEKLINYYIEHNIHLSDGTPAHLSIIMDMLMDQKIALPTKHFVIGGEELSIDLVRNFFELNHKKELKVTNVYGPTECCDVSTMYVIDREKLDQMVTIPIGCNLDHVQIYILDRYLRPVPMGTPGEIYIAGEGLSRGYINQIELTNERFVTNPFIERSRMYRTGDLGKRLNNGEIEYLGRIDQQIKIRGFRIELEEIEKQIRKFSEVKEAVVICGESTQGSKYIAAFVVSRAPIDLTDLRMHLSKYLPNYMIPTYIMNIDEIPVTHNGKIDKKQLISLVEGDRVQYVPPRNTLEEIVADVWREILNVDKVGIYDNFFDLGGDETSDIRMAMELQKLNIALKVSDLRLYSTIEKLSEHIKYNEGTTCQQIVTGEVELTPIQKDFFERRLSHKDWWNQAFCLYKEGGFNEETVKQVFEKIVEHHDALRMRFSNKKGKVLQYNTGLNENTLTFDIYDLTNCINLYKNIEDVANCLQAGISLENGPLVKLGLCKTKEGDHLLIIIHHLVVDGVSWRILLEDFATGYKQLISGANICLPSKTDSFKQWADELKLYSKSEELLNELAYWKGINEASANQLPKDQWVSVRRFRDVRLEELILSTEETTDLLKNVHRAYGTQANEILLSILGLAIQEWSGLDNVWINLEGHGREEIISNMNMKRTVGWFTSFYPVVLTMSSGESLGQYVNTIKDTLRNVPNKGIGYGILKYMSELEKYDRKSFRYKPEINFNYLGQFGEDSYNDVFSLSDAPIGDCVDSNDETQYALNIICKVIDKKLSITFRYDCNEFKKENIVKLKKTFYEKQKEVITHCINITSRLMNQQISYCPPRNSGEKELVHIWETVLSVSRIGIYDDFFELGGDSIKAIKILSKANTLKIPVSVKAILEYRTIANIMEHCKVEGSVDICEEAAVSLDNDSEELVKGRVYNKSFQVTTEYPSYYGCMTGVILEKLKHERKVNLERSFLAVGGGKFFVTYGHVNGKGLQNTLQYRELPTEKIPGVVNIFDELGVTEEVKSFEDLEAGLAYCREHLSDNELVMISGTTYYLNYTPDYCIGEEEWRRRLDIRPENNIAVTDQSSGRAHTFLLIDILEDGYLVYDTTFKYYGVIPTDDFNHSFAGLRGMRFLDGLYAQTTNLPYAVTELDLSKINQVNNLQVALEVLENNIDINLSNKRLDFEVNDNNFTFYIGVRAYLEIATMLRENKTHVEEIKKLLSSCFGSWQYKFMFFKEFLEDLSKYIELPKEYIDYCDRFITECTKICSEVELIHNDNNAINNMDKFVEDMCRKLKTIYVQQTTYFEELKTIIEVEKENDKNCKGEKIYVGK</sequence>
<keyword evidence="3" id="KW-0597">Phosphoprotein</keyword>
<reference evidence="6 7" key="1">
    <citation type="submission" date="2016-11" db="EMBL/GenBank/DDBJ databases">
        <authorList>
            <person name="Jaros S."/>
            <person name="Januszkiewicz K."/>
            <person name="Wedrychowicz H."/>
        </authorList>
    </citation>
    <scope>NUCLEOTIDE SEQUENCE [LARGE SCALE GENOMIC DNA]</scope>
    <source>
        <strain evidence="6 7">DSM 15930</strain>
    </source>
</reference>
<dbReference type="GO" id="GO:0017000">
    <property type="term" value="P:antibiotic biosynthetic process"/>
    <property type="evidence" value="ECO:0007669"/>
    <property type="project" value="UniProtKB-KW"/>
</dbReference>
<dbReference type="Pfam" id="PF00668">
    <property type="entry name" value="Condensation"/>
    <property type="match status" value="2"/>
</dbReference>
<dbReference type="InterPro" id="IPR000873">
    <property type="entry name" value="AMP-dep_synth/lig_dom"/>
</dbReference>
<dbReference type="RefSeq" id="WP_073281490.1">
    <property type="nucleotide sequence ID" value="NZ_FRCP01000005.1"/>
</dbReference>
<evidence type="ECO:0000313" key="7">
    <source>
        <dbReference type="Proteomes" id="UP000184038"/>
    </source>
</evidence>
<dbReference type="InterPro" id="IPR010071">
    <property type="entry name" value="AA_adenyl_dom"/>
</dbReference>
<dbReference type="Gene3D" id="3.30.300.30">
    <property type="match status" value="1"/>
</dbReference>
<keyword evidence="2" id="KW-0596">Phosphopantetheine</keyword>
<dbReference type="Gene3D" id="2.30.38.10">
    <property type="entry name" value="Luciferase, Domain 3"/>
    <property type="match status" value="1"/>
</dbReference>
<dbReference type="InterPro" id="IPR020845">
    <property type="entry name" value="AMP-binding_CS"/>
</dbReference>
<dbReference type="PROSITE" id="PS00455">
    <property type="entry name" value="AMP_BINDING"/>
    <property type="match status" value="1"/>
</dbReference>
<evidence type="ECO:0000313" key="6">
    <source>
        <dbReference type="EMBL" id="SHL91632.1"/>
    </source>
</evidence>
<dbReference type="InterPro" id="IPR023213">
    <property type="entry name" value="CAT-like_dom_sf"/>
</dbReference>
<dbReference type="SUPFAM" id="SSF47336">
    <property type="entry name" value="ACP-like"/>
    <property type="match status" value="2"/>
</dbReference>
<evidence type="ECO:0000256" key="2">
    <source>
        <dbReference type="ARBA" id="ARBA00022450"/>
    </source>
</evidence>
<protein>
    <submittedName>
        <fullName evidence="6">Non-ribosomal peptide synthase domain TIGR01720/amino acid adenylation domain-containing protein</fullName>
    </submittedName>
</protein>
<dbReference type="PANTHER" id="PTHR45398">
    <property type="match status" value="1"/>
</dbReference>
<evidence type="ECO:0000256" key="1">
    <source>
        <dbReference type="ARBA" id="ARBA00001957"/>
    </source>
</evidence>
<dbReference type="FunFam" id="1.10.1200.10:FF:000005">
    <property type="entry name" value="Nonribosomal peptide synthetase 1"/>
    <property type="match status" value="1"/>
</dbReference>
<dbReference type="Proteomes" id="UP000184038">
    <property type="component" value="Unassembled WGS sequence"/>
</dbReference>
<accession>A0A1M7EIL5</accession>
<keyword evidence="7" id="KW-1185">Reference proteome</keyword>
<dbReference type="Pfam" id="PF00550">
    <property type="entry name" value="PP-binding"/>
    <property type="match status" value="2"/>
</dbReference>
<feature type="domain" description="Carrier" evidence="5">
    <location>
        <begin position="1026"/>
        <end position="1100"/>
    </location>
</feature>
<dbReference type="Pfam" id="PF00501">
    <property type="entry name" value="AMP-binding"/>
    <property type="match status" value="1"/>
</dbReference>
<organism evidence="6 7">
    <name type="scientific">Anaerosporobacter mobilis DSM 15930</name>
    <dbReference type="NCBI Taxonomy" id="1120996"/>
    <lineage>
        <taxon>Bacteria</taxon>
        <taxon>Bacillati</taxon>
        <taxon>Bacillota</taxon>
        <taxon>Clostridia</taxon>
        <taxon>Lachnospirales</taxon>
        <taxon>Lachnospiraceae</taxon>
        <taxon>Anaerosporobacter</taxon>
    </lineage>
</organism>
<dbReference type="Gene3D" id="3.30.559.10">
    <property type="entry name" value="Chloramphenicol acetyltransferase-like domain"/>
    <property type="match status" value="2"/>
</dbReference>
<dbReference type="Gene3D" id="3.30.559.30">
    <property type="entry name" value="Nonribosomal peptide synthetase, condensation domain"/>
    <property type="match status" value="2"/>
</dbReference>
<evidence type="ECO:0000256" key="4">
    <source>
        <dbReference type="ARBA" id="ARBA00023194"/>
    </source>
</evidence>
<dbReference type="SUPFAM" id="SSF56801">
    <property type="entry name" value="Acetyl-CoA synthetase-like"/>
    <property type="match status" value="1"/>
</dbReference>
<dbReference type="NCBIfam" id="TIGR01720">
    <property type="entry name" value="NRPS-para261"/>
    <property type="match status" value="1"/>
</dbReference>
<dbReference type="InterPro" id="IPR006162">
    <property type="entry name" value="Ppantetheine_attach_site"/>
</dbReference>
<proteinExistence type="predicted"/>
<evidence type="ECO:0000259" key="5">
    <source>
        <dbReference type="PROSITE" id="PS50075"/>
    </source>
</evidence>
<dbReference type="InterPro" id="IPR009081">
    <property type="entry name" value="PP-bd_ACP"/>
</dbReference>
<keyword evidence="4" id="KW-0045">Antibiotic biosynthesis</keyword>
<dbReference type="InterPro" id="IPR045851">
    <property type="entry name" value="AMP-bd_C_sf"/>
</dbReference>
<dbReference type="CDD" id="cd19534">
    <property type="entry name" value="E_NRPS"/>
    <property type="match status" value="1"/>
</dbReference>
<dbReference type="PROSITE" id="PS50075">
    <property type="entry name" value="CARRIER"/>
    <property type="match status" value="2"/>
</dbReference>
<dbReference type="InterPro" id="IPR025110">
    <property type="entry name" value="AMP-bd_C"/>
</dbReference>
<dbReference type="GO" id="GO:0003824">
    <property type="term" value="F:catalytic activity"/>
    <property type="evidence" value="ECO:0007669"/>
    <property type="project" value="InterPro"/>
</dbReference>
<dbReference type="InterPro" id="IPR010060">
    <property type="entry name" value="NRPS_synth"/>
</dbReference>
<dbReference type="InterPro" id="IPR036736">
    <property type="entry name" value="ACP-like_sf"/>
</dbReference>
<dbReference type="STRING" id="1120996.SAMN02746066_00009"/>
<dbReference type="Pfam" id="PF13193">
    <property type="entry name" value="AMP-binding_C"/>
    <property type="match status" value="1"/>
</dbReference>
<dbReference type="CDD" id="cd19543">
    <property type="entry name" value="DCL_NRPS"/>
    <property type="match status" value="1"/>
</dbReference>